<dbReference type="SUPFAM" id="SSF50494">
    <property type="entry name" value="Trypsin-like serine proteases"/>
    <property type="match status" value="1"/>
</dbReference>
<keyword evidence="3" id="KW-0732">Signal</keyword>
<keyword evidence="8" id="KW-1185">Reference proteome</keyword>
<evidence type="ECO:0000256" key="4">
    <source>
        <dbReference type="ARBA" id="ARBA00022801"/>
    </source>
</evidence>
<name>A0ABR9VJV4_9CYAN</name>
<dbReference type="RefSeq" id="WP_096567151.1">
    <property type="nucleotide sequence ID" value="NZ_JADEWB010000211.1"/>
</dbReference>
<comment type="caution">
    <text evidence="7">The sequence shown here is derived from an EMBL/GenBank/DDBJ whole genome shotgun (WGS) entry which is preliminary data.</text>
</comment>
<evidence type="ECO:0000256" key="1">
    <source>
        <dbReference type="ARBA" id="ARBA00008764"/>
    </source>
</evidence>
<dbReference type="PRINTS" id="PR00839">
    <property type="entry name" value="V8PROTEASE"/>
</dbReference>
<comment type="similarity">
    <text evidence="1 6">Belongs to the peptidase S1B family.</text>
</comment>
<dbReference type="EC" id="3.4.21.-" evidence="6"/>
<evidence type="ECO:0000256" key="3">
    <source>
        <dbReference type="ARBA" id="ARBA00022729"/>
    </source>
</evidence>
<keyword evidence="4 6" id="KW-0378">Hydrolase</keyword>
<proteinExistence type="inferred from homology"/>
<evidence type="ECO:0000313" key="8">
    <source>
        <dbReference type="Proteomes" id="UP000606776"/>
    </source>
</evidence>
<dbReference type="EMBL" id="JADEWB010000211">
    <property type="protein sequence ID" value="MBE9238791.1"/>
    <property type="molecule type" value="Genomic_DNA"/>
</dbReference>
<dbReference type="InterPro" id="IPR009003">
    <property type="entry name" value="Peptidase_S1_PA"/>
</dbReference>
<evidence type="ECO:0000256" key="2">
    <source>
        <dbReference type="ARBA" id="ARBA00022670"/>
    </source>
</evidence>
<gene>
    <name evidence="7" type="ORF">IQ227_22915</name>
</gene>
<keyword evidence="5 6" id="KW-0720">Serine protease</keyword>
<dbReference type="Gene3D" id="2.40.10.10">
    <property type="entry name" value="Trypsin-like serine proteases"/>
    <property type="match status" value="2"/>
</dbReference>
<evidence type="ECO:0000256" key="6">
    <source>
        <dbReference type="RuleBase" id="RU004296"/>
    </source>
</evidence>
<protein>
    <recommendedName>
        <fullName evidence="6">Serine protease</fullName>
        <ecNumber evidence="6">3.4.21.-</ecNumber>
    </recommendedName>
</protein>
<evidence type="ECO:0000313" key="7">
    <source>
        <dbReference type="EMBL" id="MBE9238791.1"/>
    </source>
</evidence>
<accession>A0ABR9VJV4</accession>
<dbReference type="InterPro" id="IPR008256">
    <property type="entry name" value="Peptidase_S1B"/>
</dbReference>
<keyword evidence="2 6" id="KW-0645">Protease</keyword>
<reference evidence="7 8" key="1">
    <citation type="submission" date="2020-10" db="EMBL/GenBank/DDBJ databases">
        <authorList>
            <person name="Castelo-Branco R."/>
            <person name="Eusebio N."/>
            <person name="Adriana R."/>
            <person name="Vieira A."/>
            <person name="Brugerolle De Fraissinette N."/>
            <person name="Rezende De Castro R."/>
            <person name="Schneider M.P."/>
            <person name="Vasconcelos V."/>
            <person name="Leao P.N."/>
        </authorList>
    </citation>
    <scope>NUCLEOTIDE SEQUENCE [LARGE SCALE GENOMIC DNA]</scope>
    <source>
        <strain evidence="7 8">LEGE 00250</strain>
    </source>
</reference>
<evidence type="ECO:0000256" key="5">
    <source>
        <dbReference type="ARBA" id="ARBA00022825"/>
    </source>
</evidence>
<dbReference type="InterPro" id="IPR043504">
    <property type="entry name" value="Peptidase_S1_PA_chymotrypsin"/>
</dbReference>
<dbReference type="Proteomes" id="UP000606776">
    <property type="component" value="Unassembled WGS sequence"/>
</dbReference>
<organism evidence="7 8">
    <name type="scientific">Sphaerospermopsis aphanizomenoides LEGE 00250</name>
    <dbReference type="NCBI Taxonomy" id="2777972"/>
    <lineage>
        <taxon>Bacteria</taxon>
        <taxon>Bacillati</taxon>
        <taxon>Cyanobacteriota</taxon>
        <taxon>Cyanophyceae</taxon>
        <taxon>Nostocales</taxon>
        <taxon>Aphanizomenonaceae</taxon>
        <taxon>Sphaerospermopsis</taxon>
        <taxon>Sphaerospermopsis aphanizomenoides</taxon>
    </lineage>
</organism>
<sequence>MFKNRWKVLGITLVTVMTVFALVIPVIASEFPITKIAPSVILAQATNETDVDAIASMTTVFISENVEKKEDINNSVRNGQIFQYAGSGVIVGRREQIIDAATYKGGVKNGIKQFVHYVITNAHVVEQLINDKDVPYGLRTYDGEVYTVQDVEFIGNPKNENNIDLAVFEFVTEKPYPVATINTSAINTGERLFVSGWPTPSQKNTIRKRRFTSAQLERQNPLEPIGNYGYNLVYSATAPGVRVGMSGGPIFNSKGEVVGIHSGGPPDSNSQGNDQKDLLEGRGIQIIQLLRKKQANNFNIAPPSVSSELIAQGRERPGQADSITSEDFAEGFVSPTDRAFQAFQSLRERYGCMRDTIRQGLVPSSIEVSRGRVALDLNDCLQSVETLISEASRSKKIKEIEQKINRLEQTIKFLQ</sequence>
<dbReference type="Pfam" id="PF13365">
    <property type="entry name" value="Trypsin_2"/>
    <property type="match status" value="1"/>
</dbReference>